<evidence type="ECO:0000256" key="1">
    <source>
        <dbReference type="ARBA" id="ARBA00007491"/>
    </source>
</evidence>
<dbReference type="EMBL" id="JAMFTS010000004">
    <property type="protein sequence ID" value="KAJ4765193.1"/>
    <property type="molecule type" value="Genomic_DNA"/>
</dbReference>
<dbReference type="InterPro" id="IPR000781">
    <property type="entry name" value="ERH"/>
</dbReference>
<sequence>MQPTPNRMTRTFMDYGSIGQAMEALCAMYEKKLRDVNPTVQNLTYDISDLFNFIDGLADLSALVYDYTIQAYLPCDRQWIKTKLHRHIRCLARDHGRLY</sequence>
<dbReference type="AlphaFoldDB" id="A0AAV8D8A0"/>
<dbReference type="Proteomes" id="UP001140206">
    <property type="component" value="Chromosome 4"/>
</dbReference>
<name>A0AAV8D8A0_9POAL</name>
<dbReference type="Pfam" id="PF01133">
    <property type="entry name" value="ER"/>
    <property type="match status" value="1"/>
</dbReference>
<evidence type="ECO:0008006" key="4">
    <source>
        <dbReference type="Google" id="ProtNLM"/>
    </source>
</evidence>
<organism evidence="2 3">
    <name type="scientific">Rhynchospora pubera</name>
    <dbReference type="NCBI Taxonomy" id="906938"/>
    <lineage>
        <taxon>Eukaryota</taxon>
        <taxon>Viridiplantae</taxon>
        <taxon>Streptophyta</taxon>
        <taxon>Embryophyta</taxon>
        <taxon>Tracheophyta</taxon>
        <taxon>Spermatophyta</taxon>
        <taxon>Magnoliopsida</taxon>
        <taxon>Liliopsida</taxon>
        <taxon>Poales</taxon>
        <taxon>Cyperaceae</taxon>
        <taxon>Cyperoideae</taxon>
        <taxon>Rhynchosporeae</taxon>
        <taxon>Rhynchospora</taxon>
    </lineage>
</organism>
<comment type="caution">
    <text evidence="2">The sequence shown here is derived from an EMBL/GenBank/DDBJ whole genome shotgun (WGS) entry which is preliminary data.</text>
</comment>
<gene>
    <name evidence="2" type="ORF">LUZ62_075568</name>
</gene>
<reference evidence="2" key="1">
    <citation type="submission" date="2022-08" db="EMBL/GenBank/DDBJ databases">
        <authorList>
            <person name="Marques A."/>
        </authorList>
    </citation>
    <scope>NUCLEOTIDE SEQUENCE</scope>
    <source>
        <strain evidence="2">RhyPub2mFocal</strain>
        <tissue evidence="2">Leaves</tissue>
    </source>
</reference>
<proteinExistence type="inferred from homology"/>
<accession>A0AAV8D8A0</accession>
<comment type="similarity">
    <text evidence="1">Belongs to the E(R) family.</text>
</comment>
<dbReference type="SUPFAM" id="SSF143875">
    <property type="entry name" value="ERH-like"/>
    <property type="match status" value="1"/>
</dbReference>
<dbReference type="InterPro" id="IPR035912">
    <property type="entry name" value="EHR_sf"/>
</dbReference>
<dbReference type="PANTHER" id="PTHR12373:SF0">
    <property type="entry name" value="ENHANCER OF RUDIMENTARY HOMOLOG"/>
    <property type="match status" value="1"/>
</dbReference>
<evidence type="ECO:0000313" key="2">
    <source>
        <dbReference type="EMBL" id="KAJ4765193.1"/>
    </source>
</evidence>
<evidence type="ECO:0000313" key="3">
    <source>
        <dbReference type="Proteomes" id="UP001140206"/>
    </source>
</evidence>
<keyword evidence="3" id="KW-1185">Reference proteome</keyword>
<dbReference type="Gene3D" id="3.30.2260.10">
    <property type="entry name" value="Enhancer of rudimentary"/>
    <property type="match status" value="1"/>
</dbReference>
<dbReference type="PANTHER" id="PTHR12373">
    <property type="entry name" value="ENHANCER OF RUDIMENTARY ERH"/>
    <property type="match status" value="1"/>
</dbReference>
<dbReference type="PROSITE" id="PS01290">
    <property type="entry name" value="ER"/>
    <property type="match status" value="1"/>
</dbReference>
<protein>
    <recommendedName>
        <fullName evidence="4">Enhancer of rudimentary homolog</fullName>
    </recommendedName>
</protein>
<dbReference type="PIRSF" id="PIRSF016393">
    <property type="entry name" value="Enh_rudimentary"/>
    <property type="match status" value="1"/>
</dbReference>